<name>A0AAV9HTB8_9PEZI</name>
<dbReference type="PROSITE" id="PS51725">
    <property type="entry name" value="ABM"/>
    <property type="match status" value="1"/>
</dbReference>
<dbReference type="InterPro" id="IPR007138">
    <property type="entry name" value="ABM_dom"/>
</dbReference>
<dbReference type="EMBL" id="MU864964">
    <property type="protein sequence ID" value="KAK4463044.1"/>
    <property type="molecule type" value="Genomic_DNA"/>
</dbReference>
<dbReference type="SUPFAM" id="SSF54909">
    <property type="entry name" value="Dimeric alpha+beta barrel"/>
    <property type="match status" value="1"/>
</dbReference>
<keyword evidence="3" id="KW-1185">Reference proteome</keyword>
<dbReference type="PANTHER" id="PTHR40624:SF1">
    <property type="entry name" value="BIOSYNTHESIS MONOOXYGENASE, PUTATIVE (AFU_ORTHOLOGUE AFUA_1G12025)-RELATED"/>
    <property type="match status" value="1"/>
</dbReference>
<dbReference type="Proteomes" id="UP001321749">
    <property type="component" value="Unassembled WGS sequence"/>
</dbReference>
<dbReference type="InterPro" id="IPR011008">
    <property type="entry name" value="Dimeric_a/b-barrel"/>
</dbReference>
<reference evidence="2" key="1">
    <citation type="journal article" date="2023" name="Mol. Phylogenet. Evol.">
        <title>Genome-scale phylogeny and comparative genomics of the fungal order Sordariales.</title>
        <authorList>
            <person name="Hensen N."/>
            <person name="Bonometti L."/>
            <person name="Westerberg I."/>
            <person name="Brannstrom I.O."/>
            <person name="Guillou S."/>
            <person name="Cros-Aarteil S."/>
            <person name="Calhoun S."/>
            <person name="Haridas S."/>
            <person name="Kuo A."/>
            <person name="Mondo S."/>
            <person name="Pangilinan J."/>
            <person name="Riley R."/>
            <person name="LaButti K."/>
            <person name="Andreopoulos B."/>
            <person name="Lipzen A."/>
            <person name="Chen C."/>
            <person name="Yan M."/>
            <person name="Daum C."/>
            <person name="Ng V."/>
            <person name="Clum A."/>
            <person name="Steindorff A."/>
            <person name="Ohm R.A."/>
            <person name="Martin F."/>
            <person name="Silar P."/>
            <person name="Natvig D.O."/>
            <person name="Lalanne C."/>
            <person name="Gautier V."/>
            <person name="Ament-Velasquez S.L."/>
            <person name="Kruys A."/>
            <person name="Hutchinson M.I."/>
            <person name="Powell A.J."/>
            <person name="Barry K."/>
            <person name="Miller A.N."/>
            <person name="Grigoriev I.V."/>
            <person name="Debuchy R."/>
            <person name="Gladieux P."/>
            <person name="Hiltunen Thoren M."/>
            <person name="Johannesson H."/>
        </authorList>
    </citation>
    <scope>NUCLEOTIDE SEQUENCE</scope>
    <source>
        <strain evidence="2">PSN324</strain>
    </source>
</reference>
<dbReference type="Gene3D" id="3.30.70.100">
    <property type="match status" value="1"/>
</dbReference>
<reference evidence="2" key="2">
    <citation type="submission" date="2023-06" db="EMBL/GenBank/DDBJ databases">
        <authorList>
            <consortium name="Lawrence Berkeley National Laboratory"/>
            <person name="Mondo S.J."/>
            <person name="Hensen N."/>
            <person name="Bonometti L."/>
            <person name="Westerberg I."/>
            <person name="Brannstrom I.O."/>
            <person name="Guillou S."/>
            <person name="Cros-Aarteil S."/>
            <person name="Calhoun S."/>
            <person name="Haridas S."/>
            <person name="Kuo A."/>
            <person name="Pangilinan J."/>
            <person name="Riley R."/>
            <person name="Labutti K."/>
            <person name="Andreopoulos B."/>
            <person name="Lipzen A."/>
            <person name="Chen C."/>
            <person name="Yanf M."/>
            <person name="Daum C."/>
            <person name="Ng V."/>
            <person name="Clum A."/>
            <person name="Steindorff A."/>
            <person name="Ohm R."/>
            <person name="Martin F."/>
            <person name="Silar P."/>
            <person name="Natvig D."/>
            <person name="Lalanne C."/>
            <person name="Gautier V."/>
            <person name="Ament-Velasquez S.L."/>
            <person name="Kruys A."/>
            <person name="Hutchinson M.I."/>
            <person name="Powell A.J."/>
            <person name="Barry K."/>
            <person name="Miller A.N."/>
            <person name="Grigoriev I.V."/>
            <person name="Debuchy R."/>
            <person name="Gladieux P."/>
            <person name="Thoren M.H."/>
            <person name="Johannesson H."/>
        </authorList>
    </citation>
    <scope>NUCLEOTIDE SEQUENCE</scope>
    <source>
        <strain evidence="2">PSN324</strain>
    </source>
</reference>
<organism evidence="2 3">
    <name type="scientific">Cladorrhinum samala</name>
    <dbReference type="NCBI Taxonomy" id="585594"/>
    <lineage>
        <taxon>Eukaryota</taxon>
        <taxon>Fungi</taxon>
        <taxon>Dikarya</taxon>
        <taxon>Ascomycota</taxon>
        <taxon>Pezizomycotina</taxon>
        <taxon>Sordariomycetes</taxon>
        <taxon>Sordariomycetidae</taxon>
        <taxon>Sordariales</taxon>
        <taxon>Podosporaceae</taxon>
        <taxon>Cladorrhinum</taxon>
    </lineage>
</organism>
<proteinExistence type="predicted"/>
<dbReference type="PANTHER" id="PTHR40624">
    <property type="entry name" value="BIOSYNTHESIS MONOOXYGENASE, PUTATIVE (AFU_ORTHOLOGUE AFUA_1G12025)-RELATED"/>
    <property type="match status" value="1"/>
</dbReference>
<sequence>MPLYFLAILEPKPDRTARLKEICQSVADHVKENEPGVLKYQWFLSGPPEKPKIYVWEIYKDQEAIENHKKSSKMAWLVEIEQKENNLLSEIQVVPLEEIAGWAGRD</sequence>
<dbReference type="Pfam" id="PF03992">
    <property type="entry name" value="ABM"/>
    <property type="match status" value="1"/>
</dbReference>
<dbReference type="AlphaFoldDB" id="A0AAV9HTB8"/>
<evidence type="ECO:0000313" key="2">
    <source>
        <dbReference type="EMBL" id="KAK4463044.1"/>
    </source>
</evidence>
<feature type="domain" description="ABM" evidence="1">
    <location>
        <begin position="3"/>
        <end position="94"/>
    </location>
</feature>
<gene>
    <name evidence="2" type="ORF">QBC42DRAFT_345873</name>
</gene>
<accession>A0AAV9HTB8</accession>
<evidence type="ECO:0000313" key="3">
    <source>
        <dbReference type="Proteomes" id="UP001321749"/>
    </source>
</evidence>
<protein>
    <recommendedName>
        <fullName evidence="1">ABM domain-containing protein</fullName>
    </recommendedName>
</protein>
<comment type="caution">
    <text evidence="2">The sequence shown here is derived from an EMBL/GenBank/DDBJ whole genome shotgun (WGS) entry which is preliminary data.</text>
</comment>
<evidence type="ECO:0000259" key="1">
    <source>
        <dbReference type="PROSITE" id="PS51725"/>
    </source>
</evidence>